<dbReference type="Pfam" id="PF01395">
    <property type="entry name" value="PBP_GOBP"/>
    <property type="match status" value="1"/>
</dbReference>
<dbReference type="AlphaFoldDB" id="A0A8R2ARD6"/>
<dbReference type="RefSeq" id="XP_062525282.1">
    <property type="nucleotide sequence ID" value="XM_062669298.1"/>
</dbReference>
<dbReference type="GO" id="GO:0005615">
    <property type="term" value="C:extracellular space"/>
    <property type="evidence" value="ECO:0007669"/>
    <property type="project" value="TreeGrafter"/>
</dbReference>
<dbReference type="SUPFAM" id="SSF47565">
    <property type="entry name" value="Insect pheromone/odorant-binding proteins"/>
    <property type="match status" value="1"/>
</dbReference>
<dbReference type="RefSeq" id="XP_062525285.1">
    <property type="nucleotide sequence ID" value="XM_062669301.1"/>
</dbReference>
<name>A0A8R2ARD6_BOMMO</name>
<dbReference type="Proteomes" id="UP000005204">
    <property type="component" value="Unassembled WGS sequence"/>
</dbReference>
<dbReference type="PANTHER" id="PTHR11857:SF43">
    <property type="entry name" value="GEO07291P1-RELATED"/>
    <property type="match status" value="1"/>
</dbReference>
<dbReference type="RefSeq" id="XP_062525288.1">
    <property type="nucleotide sequence ID" value="XM_062669304.1"/>
</dbReference>
<dbReference type="GO" id="GO:0005549">
    <property type="term" value="F:odorant binding"/>
    <property type="evidence" value="ECO:0007669"/>
    <property type="project" value="InterPro"/>
</dbReference>
<dbReference type="CDD" id="cd23992">
    <property type="entry name" value="PBP_GOBP"/>
    <property type="match status" value="1"/>
</dbReference>
<dbReference type="RefSeq" id="XP_062525283.1">
    <property type="nucleotide sequence ID" value="XM_062669299.1"/>
</dbReference>
<dbReference type="InterPro" id="IPR036728">
    <property type="entry name" value="PBP_GOBP_sf"/>
</dbReference>
<dbReference type="RefSeq" id="XP_021209184.1">
    <property type="nucleotide sequence ID" value="XM_021353509.3"/>
</dbReference>
<comment type="subcellular location">
    <subcellularLocation>
        <location evidence="1">Secreted</location>
    </subcellularLocation>
</comment>
<dbReference type="RefSeq" id="XP_062525284.1">
    <property type="nucleotide sequence ID" value="XM_062669300.1"/>
</dbReference>
<protein>
    <submittedName>
        <fullName evidence="6">Uncharacterized protein</fullName>
    </submittedName>
</protein>
<evidence type="ECO:0000256" key="1">
    <source>
        <dbReference type="ARBA" id="ARBA00004613"/>
    </source>
</evidence>
<dbReference type="GO" id="GO:0007608">
    <property type="term" value="P:sensory perception of smell"/>
    <property type="evidence" value="ECO:0007669"/>
    <property type="project" value="TreeGrafter"/>
</dbReference>
<evidence type="ECO:0000313" key="7">
    <source>
        <dbReference type="Proteomes" id="UP000005204"/>
    </source>
</evidence>
<sequence>MTGPAAAAVLLALLAAAGQATTGCKNCVILGKEERAMFRSHSDACLAQSRVEPRLLESMMNGELIDDAALRKHVYCVLLSCKMIGKDGKLLKAAILGKLAARPAGRDVTKVLEACAEQPGASPEDVAWNIFRCGYNRKAVLFDYMPAGGASSGNTENHP</sequence>
<dbReference type="GeneID" id="101739718"/>
<organism evidence="6 7">
    <name type="scientific">Bombyx mori</name>
    <name type="common">Silk moth</name>
    <dbReference type="NCBI Taxonomy" id="7091"/>
    <lineage>
        <taxon>Eukaryota</taxon>
        <taxon>Metazoa</taxon>
        <taxon>Ecdysozoa</taxon>
        <taxon>Arthropoda</taxon>
        <taxon>Hexapoda</taxon>
        <taxon>Insecta</taxon>
        <taxon>Pterygota</taxon>
        <taxon>Neoptera</taxon>
        <taxon>Endopterygota</taxon>
        <taxon>Lepidoptera</taxon>
        <taxon>Glossata</taxon>
        <taxon>Ditrysia</taxon>
        <taxon>Bombycoidea</taxon>
        <taxon>Bombycidae</taxon>
        <taxon>Bombycinae</taxon>
        <taxon>Bombyx</taxon>
    </lineage>
</organism>
<evidence type="ECO:0000256" key="2">
    <source>
        <dbReference type="ARBA" id="ARBA00008098"/>
    </source>
</evidence>
<dbReference type="PANTHER" id="PTHR11857">
    <property type="entry name" value="ODORANT BINDING PROTEIN-RELATED"/>
    <property type="match status" value="1"/>
</dbReference>
<keyword evidence="3" id="KW-0964">Secreted</keyword>
<evidence type="ECO:0000313" key="6">
    <source>
        <dbReference type="EnsemblMetazoa" id="XP_004923270.1"/>
    </source>
</evidence>
<comment type="similarity">
    <text evidence="2">Belongs to the PBP/GOBP family.</text>
</comment>
<dbReference type="RefSeq" id="XP_004923270.1">
    <property type="nucleotide sequence ID" value="XM_004923213.5"/>
</dbReference>
<evidence type="ECO:0000256" key="3">
    <source>
        <dbReference type="ARBA" id="ARBA00022525"/>
    </source>
</evidence>
<evidence type="ECO:0000256" key="4">
    <source>
        <dbReference type="ARBA" id="ARBA00022729"/>
    </source>
</evidence>
<dbReference type="RefSeq" id="XP_062525286.1">
    <property type="nucleotide sequence ID" value="XM_062669302.1"/>
</dbReference>
<dbReference type="InterPro" id="IPR006170">
    <property type="entry name" value="PBP/GOBP"/>
</dbReference>
<reference evidence="7" key="1">
    <citation type="journal article" date="2008" name="Insect Biochem. Mol. Biol.">
        <title>The genome of a lepidopteran model insect, the silkworm Bombyx mori.</title>
        <authorList>
            <consortium name="International Silkworm Genome Consortium"/>
        </authorList>
    </citation>
    <scope>NUCLEOTIDE SEQUENCE [LARGE SCALE GENOMIC DNA]</scope>
    <source>
        <strain evidence="7">p50T</strain>
    </source>
</reference>
<dbReference type="RefSeq" id="XP_062525287.1">
    <property type="nucleotide sequence ID" value="XM_062669303.1"/>
</dbReference>
<dbReference type="EnsemblMetazoa" id="XM_021353514.2">
    <property type="protein sequence ID" value="XP_021209189.1"/>
    <property type="gene ID" value="LOC101739718"/>
</dbReference>
<reference evidence="6" key="2">
    <citation type="submission" date="2022-06" db="UniProtKB">
        <authorList>
            <consortium name="EnsemblMetazoa"/>
        </authorList>
    </citation>
    <scope>IDENTIFICATION</scope>
    <source>
        <strain evidence="6">p50T (Dazao)</strain>
    </source>
</reference>
<feature type="chain" id="PRO_5036434039" evidence="5">
    <location>
        <begin position="21"/>
        <end position="159"/>
    </location>
</feature>
<dbReference type="RefSeq" id="XP_062525281.1">
    <property type="nucleotide sequence ID" value="XM_062669297.1"/>
</dbReference>
<accession>A0A8R2ARD6</accession>
<dbReference type="Gene3D" id="1.10.238.20">
    <property type="entry name" value="Pheromone/general odorant binding protein domain"/>
    <property type="match status" value="1"/>
</dbReference>
<dbReference type="EnsemblMetazoa" id="XM_021353509.2">
    <property type="protein sequence ID" value="XP_021209184.1"/>
    <property type="gene ID" value="LOC101739718"/>
</dbReference>
<keyword evidence="4 5" id="KW-0732">Signal</keyword>
<dbReference type="EnsemblMetazoa" id="XM_004923213.4">
    <property type="protein sequence ID" value="XP_004923270.1"/>
    <property type="gene ID" value="LOC101739718"/>
</dbReference>
<dbReference type="KEGG" id="bmor:101739718"/>
<evidence type="ECO:0000256" key="5">
    <source>
        <dbReference type="SAM" id="SignalP"/>
    </source>
</evidence>
<keyword evidence="7" id="KW-1185">Reference proteome</keyword>
<dbReference type="SMART" id="SM00708">
    <property type="entry name" value="PhBP"/>
    <property type="match status" value="1"/>
</dbReference>
<dbReference type="SMR" id="A0A8R2ARD6"/>
<dbReference type="RefSeq" id="XP_021209189.1">
    <property type="nucleotide sequence ID" value="XM_021353514.3"/>
</dbReference>
<feature type="signal peptide" evidence="5">
    <location>
        <begin position="1"/>
        <end position="20"/>
    </location>
</feature>
<proteinExistence type="inferred from homology"/>